<reference evidence="3" key="1">
    <citation type="submission" date="2016-11" db="UniProtKB">
        <authorList>
            <consortium name="WormBaseParasite"/>
        </authorList>
    </citation>
    <scope>IDENTIFICATION</scope>
</reference>
<evidence type="ECO:0000313" key="2">
    <source>
        <dbReference type="Proteomes" id="UP000095287"/>
    </source>
</evidence>
<feature type="signal peptide" evidence="1">
    <location>
        <begin position="1"/>
        <end position="18"/>
    </location>
</feature>
<protein>
    <submittedName>
        <fullName evidence="3">Uncharacterized protein</fullName>
    </submittedName>
</protein>
<keyword evidence="2" id="KW-1185">Reference proteome</keyword>
<name>A0A1I7Z268_9BILA</name>
<organism evidence="2 3">
    <name type="scientific">Steinernema glaseri</name>
    <dbReference type="NCBI Taxonomy" id="37863"/>
    <lineage>
        <taxon>Eukaryota</taxon>
        <taxon>Metazoa</taxon>
        <taxon>Ecdysozoa</taxon>
        <taxon>Nematoda</taxon>
        <taxon>Chromadorea</taxon>
        <taxon>Rhabditida</taxon>
        <taxon>Tylenchina</taxon>
        <taxon>Panagrolaimomorpha</taxon>
        <taxon>Strongyloidoidea</taxon>
        <taxon>Steinernematidae</taxon>
        <taxon>Steinernema</taxon>
    </lineage>
</organism>
<dbReference type="AlphaFoldDB" id="A0A1I7Z268"/>
<sequence>MRLSLLIASFVLFGAANGFLFGNLFGGGGGGCGCAPPPPPPPCGCAGPPPPPPPPPSYGGSYAVPSYGGGGYVTGK</sequence>
<dbReference type="WBParaSite" id="L893_g22093.t1">
    <property type="protein sequence ID" value="L893_g22093.t1"/>
    <property type="gene ID" value="L893_g22093"/>
</dbReference>
<dbReference type="Proteomes" id="UP000095287">
    <property type="component" value="Unplaced"/>
</dbReference>
<keyword evidence="1" id="KW-0732">Signal</keyword>
<accession>A0A1I7Z268</accession>
<evidence type="ECO:0000256" key="1">
    <source>
        <dbReference type="SAM" id="SignalP"/>
    </source>
</evidence>
<dbReference type="PROSITE" id="PS51257">
    <property type="entry name" value="PROKAR_LIPOPROTEIN"/>
    <property type="match status" value="1"/>
</dbReference>
<evidence type="ECO:0000313" key="3">
    <source>
        <dbReference type="WBParaSite" id="L893_g22093.t1"/>
    </source>
</evidence>
<proteinExistence type="predicted"/>
<feature type="chain" id="PRO_5009312866" evidence="1">
    <location>
        <begin position="19"/>
        <end position="76"/>
    </location>
</feature>